<gene>
    <name evidence="1" type="ORF">PAHA3_2050</name>
</gene>
<dbReference type="SUPFAM" id="SSF46785">
    <property type="entry name" value="Winged helix' DNA-binding domain"/>
    <property type="match status" value="1"/>
</dbReference>
<protein>
    <recommendedName>
        <fullName evidence="3">Helix-turn-helix domain-containing protein</fullName>
    </recommendedName>
</protein>
<evidence type="ECO:0008006" key="3">
    <source>
        <dbReference type="Google" id="ProtNLM"/>
    </source>
</evidence>
<dbReference type="EMBL" id="BCNV01000001">
    <property type="protein sequence ID" value="GAS81976.1"/>
    <property type="molecule type" value="Genomic_DNA"/>
</dbReference>
<dbReference type="RefSeq" id="WP_062834598.1">
    <property type="nucleotide sequence ID" value="NZ_BCNV01000001.1"/>
</dbReference>
<name>A0A100VLA9_PAEAM</name>
<evidence type="ECO:0000313" key="2">
    <source>
        <dbReference type="Proteomes" id="UP000069697"/>
    </source>
</evidence>
<accession>A0A100VLA9</accession>
<dbReference type="InterPro" id="IPR036388">
    <property type="entry name" value="WH-like_DNA-bd_sf"/>
</dbReference>
<dbReference type="AlphaFoldDB" id="A0A100VLA9"/>
<evidence type="ECO:0000313" key="1">
    <source>
        <dbReference type="EMBL" id="GAS81976.1"/>
    </source>
</evidence>
<reference evidence="1 2" key="1">
    <citation type="journal article" date="2016" name="Genome Announc.">
        <title>Draft Genome Sequence of Paenibacillus amylolyticus Heshi-A3, Isolated from Fermented Rice Bran in a Japanese Fermented Seafood Dish.</title>
        <authorList>
            <person name="Akuzawa S."/>
            <person name="Nagaoka J."/>
            <person name="Kanekatsu M."/>
            <person name="Kubota E."/>
            <person name="Ohtake R."/>
            <person name="Suzuki T."/>
            <person name="Kanesaki Y."/>
        </authorList>
    </citation>
    <scope>NUCLEOTIDE SEQUENCE [LARGE SCALE GENOMIC DNA]</scope>
    <source>
        <strain evidence="1 2">Heshi-A3</strain>
    </source>
</reference>
<dbReference type="Pfam" id="PF13730">
    <property type="entry name" value="HTH_36"/>
    <property type="match status" value="1"/>
</dbReference>
<dbReference type="Proteomes" id="UP000069697">
    <property type="component" value="Unassembled WGS sequence"/>
</dbReference>
<dbReference type="Gene3D" id="1.10.10.10">
    <property type="entry name" value="Winged helix-like DNA-binding domain superfamily/Winged helix DNA-binding domain"/>
    <property type="match status" value="1"/>
</dbReference>
<sequence length="359" mass="41781">MVHKEPVILSKERECIYQDSGNRGHIQIPNMVISCLDLSDTSKIAYGVISKYVCENGREAFPAVSRIAMACNCTKKTAIKYIKELCDKKFILKDRNGNRKTNTYYLMSIDKIEHLHVSEMFWRAVNEVYKNVEACLYEEVYKSFMKMLEKIIAEEIVFREIPVNVETESYIRETLLKGIMKDDDGMFKSLNLEKLKPKMYNEPIVKEIKGNHTNGTIKHGDILMDSNRFVLPDDVEKWNMDNFVQYFYEQFISSTGSTHESARSKHRGMFRRIIDKTNDNKIMVKKRIQAFFQIGYDNQSVEWFCTSGRAVEIDLFITQGKKPFYISTKENKSTTETQLQIKSGMTADDFLKRIKGGKK</sequence>
<organism evidence="1 2">
    <name type="scientific">Paenibacillus amylolyticus</name>
    <dbReference type="NCBI Taxonomy" id="1451"/>
    <lineage>
        <taxon>Bacteria</taxon>
        <taxon>Bacillati</taxon>
        <taxon>Bacillota</taxon>
        <taxon>Bacilli</taxon>
        <taxon>Bacillales</taxon>
        <taxon>Paenibacillaceae</taxon>
        <taxon>Paenibacillus</taxon>
    </lineage>
</organism>
<comment type="caution">
    <text evidence="1">The sequence shown here is derived from an EMBL/GenBank/DDBJ whole genome shotgun (WGS) entry which is preliminary data.</text>
</comment>
<reference evidence="2" key="2">
    <citation type="submission" date="2016-01" db="EMBL/GenBank/DDBJ databases">
        <title>Draft Genome Sequence of Paenibacillus amylolyticus Heshi-A3 that Was Isolated from Fermented Rice Bran with Aging Salted Mackerel, Which Was Named Heshiko as Traditional Fermented Seafood in Japan.</title>
        <authorList>
            <person name="Akuzawa S."/>
            <person name="Nakagawa J."/>
            <person name="Kanekatsu T."/>
            <person name="Kubota E."/>
            <person name="Ohtake R."/>
            <person name="Suzuki T."/>
            <person name="Kanesaki Y."/>
        </authorList>
    </citation>
    <scope>NUCLEOTIDE SEQUENCE [LARGE SCALE GENOMIC DNA]</scope>
    <source>
        <strain evidence="2">Heshi-A3</strain>
    </source>
</reference>
<proteinExistence type="predicted"/>
<dbReference type="InterPro" id="IPR036390">
    <property type="entry name" value="WH_DNA-bd_sf"/>
</dbReference>
<dbReference type="PROSITE" id="PS51257">
    <property type="entry name" value="PROKAR_LIPOPROTEIN"/>
    <property type="match status" value="1"/>
</dbReference>